<keyword evidence="1" id="KW-1133">Transmembrane helix</keyword>
<reference evidence="2 3" key="1">
    <citation type="submission" date="2020-08" db="EMBL/GenBank/DDBJ databases">
        <title>Bridging the membrane lipid divide: bacteria of the FCB group superphylum have the potential to synthesize archaeal ether lipids.</title>
        <authorList>
            <person name="Villanueva L."/>
            <person name="Von Meijenfeldt F.A.B."/>
            <person name="Westbye A.B."/>
            <person name="Yadav S."/>
            <person name="Hopmans E.C."/>
            <person name="Dutilh B.E."/>
            <person name="Sinninghe Damste J.S."/>
        </authorList>
    </citation>
    <scope>NUCLEOTIDE SEQUENCE [LARGE SCALE GENOMIC DNA]</scope>
    <source>
        <strain evidence="2">NIOZ-UU17</strain>
    </source>
</reference>
<comment type="caution">
    <text evidence="2">The sequence shown here is derived from an EMBL/GenBank/DDBJ whole genome shotgun (WGS) entry which is preliminary data.</text>
</comment>
<keyword evidence="1" id="KW-0812">Transmembrane</keyword>
<name>A0A8J6P8C9_9BACT</name>
<evidence type="ECO:0000313" key="3">
    <source>
        <dbReference type="Proteomes" id="UP000605201"/>
    </source>
</evidence>
<keyword evidence="1" id="KW-0472">Membrane</keyword>
<evidence type="ECO:0000256" key="1">
    <source>
        <dbReference type="SAM" id="Phobius"/>
    </source>
</evidence>
<proteinExistence type="predicted"/>
<gene>
    <name evidence="2" type="ORF">H8D96_20395</name>
</gene>
<evidence type="ECO:0008006" key="4">
    <source>
        <dbReference type="Google" id="ProtNLM"/>
    </source>
</evidence>
<evidence type="ECO:0000313" key="2">
    <source>
        <dbReference type="EMBL" id="MBC8434276.1"/>
    </source>
</evidence>
<organism evidence="2 3">
    <name type="scientific">Candidatus Desulfatibia vada</name>
    <dbReference type="NCBI Taxonomy" id="2841696"/>
    <lineage>
        <taxon>Bacteria</taxon>
        <taxon>Pseudomonadati</taxon>
        <taxon>Thermodesulfobacteriota</taxon>
        <taxon>Desulfobacteria</taxon>
        <taxon>Desulfobacterales</taxon>
        <taxon>Desulfobacterales incertae sedis</taxon>
        <taxon>Candidatus Desulfatibia</taxon>
    </lineage>
</organism>
<feature type="transmembrane region" description="Helical" evidence="1">
    <location>
        <begin position="35"/>
        <end position="56"/>
    </location>
</feature>
<dbReference type="EMBL" id="JACNIG010000407">
    <property type="protein sequence ID" value="MBC8434276.1"/>
    <property type="molecule type" value="Genomic_DNA"/>
</dbReference>
<dbReference type="Proteomes" id="UP000605201">
    <property type="component" value="Unassembled WGS sequence"/>
</dbReference>
<accession>A0A8J6P8C9</accession>
<sequence>MTDQPQQHEPAHHRVEMHPEDEIELMDYLLVLWKWKYLILAGTFAFALTAAIINFINWKQQPTMYRTNIVLQPGILKIDETGKKLYFDSPENIKALIQNELKYKVFDNIKTSNNTNLSNLIDFQVDIPQGSNIINVSLVSSLADEGATKLNYLIKALSAEFANKIKFKQEGYEKEIDSKKEEIAVLQA</sequence>
<feature type="non-terminal residue" evidence="2">
    <location>
        <position position="188"/>
    </location>
</feature>
<protein>
    <recommendedName>
        <fullName evidence="4">Polysaccharide chain length determinant N-terminal domain-containing protein</fullName>
    </recommendedName>
</protein>
<dbReference type="AlphaFoldDB" id="A0A8J6P8C9"/>